<gene>
    <name evidence="1" type="ORF">K452DRAFT_284014</name>
</gene>
<name>A0A6A6BQF0_9PEZI</name>
<dbReference type="GeneID" id="54297370"/>
<dbReference type="RefSeq" id="XP_033401365.1">
    <property type="nucleotide sequence ID" value="XM_033539874.1"/>
</dbReference>
<organism evidence="1 2">
    <name type="scientific">Aplosporella prunicola CBS 121167</name>
    <dbReference type="NCBI Taxonomy" id="1176127"/>
    <lineage>
        <taxon>Eukaryota</taxon>
        <taxon>Fungi</taxon>
        <taxon>Dikarya</taxon>
        <taxon>Ascomycota</taxon>
        <taxon>Pezizomycotina</taxon>
        <taxon>Dothideomycetes</taxon>
        <taxon>Dothideomycetes incertae sedis</taxon>
        <taxon>Botryosphaeriales</taxon>
        <taxon>Aplosporellaceae</taxon>
        <taxon>Aplosporella</taxon>
    </lineage>
</organism>
<sequence length="188" mass="22360">MKSRHEAVLRKHFGFPDGGLSKLQQLQQAQRFAEVRLEAMMIFAEHWEEARNNLKKVTNERDQLLMKEKKCRELLHGKGGNPSLYNILRLEDIHIFVAQMTSRYDAIAIQEFKNDRELHDLTKRYRVKSEDKNFKDGVITLRSRRGRLLRYSGPSPKNQRFRELMEDTERRIEVVRRSLANFLEVCCK</sequence>
<proteinExistence type="predicted"/>
<dbReference type="AlphaFoldDB" id="A0A6A6BQF0"/>
<evidence type="ECO:0000313" key="2">
    <source>
        <dbReference type="Proteomes" id="UP000799438"/>
    </source>
</evidence>
<keyword evidence="2" id="KW-1185">Reference proteome</keyword>
<protein>
    <submittedName>
        <fullName evidence="1">Uncharacterized protein</fullName>
    </submittedName>
</protein>
<dbReference type="Proteomes" id="UP000799438">
    <property type="component" value="Unassembled WGS sequence"/>
</dbReference>
<evidence type="ECO:0000313" key="1">
    <source>
        <dbReference type="EMBL" id="KAF2145653.1"/>
    </source>
</evidence>
<accession>A0A6A6BQF0</accession>
<reference evidence="1" key="1">
    <citation type="journal article" date="2020" name="Stud. Mycol.">
        <title>101 Dothideomycetes genomes: a test case for predicting lifestyles and emergence of pathogens.</title>
        <authorList>
            <person name="Haridas S."/>
            <person name="Albert R."/>
            <person name="Binder M."/>
            <person name="Bloem J."/>
            <person name="Labutti K."/>
            <person name="Salamov A."/>
            <person name="Andreopoulos B."/>
            <person name="Baker S."/>
            <person name="Barry K."/>
            <person name="Bills G."/>
            <person name="Bluhm B."/>
            <person name="Cannon C."/>
            <person name="Castanera R."/>
            <person name="Culley D."/>
            <person name="Daum C."/>
            <person name="Ezra D."/>
            <person name="Gonzalez J."/>
            <person name="Henrissat B."/>
            <person name="Kuo A."/>
            <person name="Liang C."/>
            <person name="Lipzen A."/>
            <person name="Lutzoni F."/>
            <person name="Magnuson J."/>
            <person name="Mondo S."/>
            <person name="Nolan M."/>
            <person name="Ohm R."/>
            <person name="Pangilinan J."/>
            <person name="Park H.-J."/>
            <person name="Ramirez L."/>
            <person name="Alfaro M."/>
            <person name="Sun H."/>
            <person name="Tritt A."/>
            <person name="Yoshinaga Y."/>
            <person name="Zwiers L.-H."/>
            <person name="Turgeon B."/>
            <person name="Goodwin S."/>
            <person name="Spatafora J."/>
            <person name="Crous P."/>
            <person name="Grigoriev I."/>
        </authorList>
    </citation>
    <scope>NUCLEOTIDE SEQUENCE</scope>
    <source>
        <strain evidence="1">CBS 121167</strain>
    </source>
</reference>
<dbReference type="EMBL" id="ML995477">
    <property type="protein sequence ID" value="KAF2145653.1"/>
    <property type="molecule type" value="Genomic_DNA"/>
</dbReference>